<accession>A0ABV9KJA8</accession>
<keyword evidence="2" id="KW-1185">Reference proteome</keyword>
<protein>
    <recommendedName>
        <fullName evidence="3">Dihydroorotate dehydrogenase</fullName>
    </recommendedName>
</protein>
<dbReference type="Proteomes" id="UP001595973">
    <property type="component" value="Unassembled WGS sequence"/>
</dbReference>
<reference evidence="2" key="1">
    <citation type="journal article" date="2019" name="Int. J. Syst. Evol. Microbiol.">
        <title>The Global Catalogue of Microorganisms (GCM) 10K type strain sequencing project: providing services to taxonomists for standard genome sequencing and annotation.</title>
        <authorList>
            <consortium name="The Broad Institute Genomics Platform"/>
            <consortium name="The Broad Institute Genome Sequencing Center for Infectious Disease"/>
            <person name="Wu L."/>
            <person name="Ma J."/>
        </authorList>
    </citation>
    <scope>NUCLEOTIDE SEQUENCE [LARGE SCALE GENOMIC DNA]</scope>
    <source>
        <strain evidence="2">CGMCC 4.7283</strain>
    </source>
</reference>
<organism evidence="1 2">
    <name type="scientific">Seohaeicola nanhaiensis</name>
    <dbReference type="NCBI Taxonomy" id="1387282"/>
    <lineage>
        <taxon>Bacteria</taxon>
        <taxon>Pseudomonadati</taxon>
        <taxon>Pseudomonadota</taxon>
        <taxon>Alphaproteobacteria</taxon>
        <taxon>Rhodobacterales</taxon>
        <taxon>Roseobacteraceae</taxon>
        <taxon>Seohaeicola</taxon>
    </lineage>
</organism>
<proteinExistence type="predicted"/>
<evidence type="ECO:0008006" key="3">
    <source>
        <dbReference type="Google" id="ProtNLM"/>
    </source>
</evidence>
<name>A0ABV9KJA8_9RHOB</name>
<gene>
    <name evidence="1" type="ORF">ACFO5X_16160</name>
</gene>
<evidence type="ECO:0000313" key="2">
    <source>
        <dbReference type="Proteomes" id="UP001595973"/>
    </source>
</evidence>
<evidence type="ECO:0000313" key="1">
    <source>
        <dbReference type="EMBL" id="MFC4670098.1"/>
    </source>
</evidence>
<sequence>MTERDFDMTTLDSMFAAARAAPPEMPAGLAARMLADAARESAFRQARRAPVAAPGWRAQLAEAIGGWFGVGGLAAACAAGLWIGLAPPDGLPDPVGLWEQSQTTYDLLQGSDLALALSEDG</sequence>
<comment type="caution">
    <text evidence="1">The sequence shown here is derived from an EMBL/GenBank/DDBJ whole genome shotgun (WGS) entry which is preliminary data.</text>
</comment>
<dbReference type="EMBL" id="JBHSGI010000024">
    <property type="protein sequence ID" value="MFC4670098.1"/>
    <property type="molecule type" value="Genomic_DNA"/>
</dbReference>
<dbReference type="RefSeq" id="WP_380718741.1">
    <property type="nucleotide sequence ID" value="NZ_JBHSGI010000024.1"/>
</dbReference>